<dbReference type="InterPro" id="IPR009019">
    <property type="entry name" value="KH_sf_prok-type"/>
</dbReference>
<dbReference type="InterPro" id="IPR015946">
    <property type="entry name" value="KH_dom-like_a/b"/>
</dbReference>
<dbReference type="NCBIfam" id="TIGR00436">
    <property type="entry name" value="era"/>
    <property type="match status" value="1"/>
</dbReference>
<evidence type="ECO:0000259" key="10">
    <source>
        <dbReference type="PROSITE" id="PS51713"/>
    </source>
</evidence>
<dbReference type="GO" id="GO:0043024">
    <property type="term" value="F:ribosomal small subunit binding"/>
    <property type="evidence" value="ECO:0007669"/>
    <property type="project" value="TreeGrafter"/>
</dbReference>
<dbReference type="SUPFAM" id="SSF52540">
    <property type="entry name" value="P-loop containing nucleoside triphosphate hydrolases"/>
    <property type="match status" value="1"/>
</dbReference>
<dbReference type="Proteomes" id="UP000606463">
    <property type="component" value="Unassembled WGS sequence"/>
</dbReference>
<keyword evidence="6" id="KW-0963">Cytoplasm</keyword>
<dbReference type="EMBL" id="DQVE01000057">
    <property type="protein sequence ID" value="HIP98874.1"/>
    <property type="molecule type" value="Genomic_DNA"/>
</dbReference>
<keyword evidence="4 6" id="KW-0694">RNA-binding</keyword>
<feature type="domain" description="KH type-2" evidence="9">
    <location>
        <begin position="201"/>
        <end position="288"/>
    </location>
</feature>
<evidence type="ECO:0000313" key="12">
    <source>
        <dbReference type="Proteomes" id="UP000606463"/>
    </source>
</evidence>
<dbReference type="InterPro" id="IPR005225">
    <property type="entry name" value="Small_GTP-bd"/>
</dbReference>
<evidence type="ECO:0000256" key="4">
    <source>
        <dbReference type="ARBA" id="ARBA00022884"/>
    </source>
</evidence>
<gene>
    <name evidence="6" type="primary">era</name>
    <name evidence="11" type="ORF">EYH37_05915</name>
</gene>
<dbReference type="PANTHER" id="PTHR42698:SF1">
    <property type="entry name" value="GTPASE ERA, MITOCHONDRIAL"/>
    <property type="match status" value="1"/>
</dbReference>
<keyword evidence="6" id="KW-1003">Cell membrane</keyword>
<evidence type="ECO:0000259" key="9">
    <source>
        <dbReference type="PROSITE" id="PS50823"/>
    </source>
</evidence>
<dbReference type="NCBIfam" id="TIGR00231">
    <property type="entry name" value="small_GTP"/>
    <property type="match status" value="1"/>
</dbReference>
<comment type="function">
    <text evidence="6">An essential GTPase that binds both GDP and GTP, with rapid nucleotide exchange. Plays a role in 16S rRNA processing and 30S ribosomal subunit biogenesis and possibly also in cell cycle regulation and energy metabolism.</text>
</comment>
<sequence>MEDKVKKKKVGYVTIVGKPNVGKSTLINALIGTKVSIVTDKPGTTRIRLLGIKNDEDAQIIFLDTPGIYREEDAMEKAMIEMATTSLQDADLILFMIEAHRPWTKQDKEIFEKYVKPQNKPVILVINKIDKLKKTEELLPLIEESAKYYPFAEIVPISAKKGTNIKKLLEVIKKYLPEGEPLFPEDMTVDLPLRLYVAEIIREKILQLTHDEVPQEVAVVINEIKPGDKNPDMLVIRGEIVVSRESLKPIIIGKKGQRLKEIGKRAREELELILGKKVYLELWVRVRKDWRERPELVRMFGYSL</sequence>
<dbReference type="NCBIfam" id="NF000908">
    <property type="entry name" value="PRK00089.1"/>
    <property type="match status" value="1"/>
</dbReference>
<feature type="domain" description="Era-type G" evidence="10">
    <location>
        <begin position="9"/>
        <end position="178"/>
    </location>
</feature>
<keyword evidence="6" id="KW-0472">Membrane</keyword>
<feature type="region of interest" description="G4" evidence="7">
    <location>
        <begin position="127"/>
        <end position="130"/>
    </location>
</feature>
<feature type="binding site" evidence="6">
    <location>
        <begin position="127"/>
        <end position="130"/>
    </location>
    <ligand>
        <name>GTP</name>
        <dbReference type="ChEBI" id="CHEBI:37565"/>
    </ligand>
</feature>
<protein>
    <recommendedName>
        <fullName evidence="2 6">GTPase Era</fullName>
    </recommendedName>
</protein>
<dbReference type="Gene3D" id="3.30.300.20">
    <property type="match status" value="1"/>
</dbReference>
<dbReference type="CDD" id="cd22534">
    <property type="entry name" value="KH-II_Era"/>
    <property type="match status" value="1"/>
</dbReference>
<dbReference type="Pfam" id="PF01926">
    <property type="entry name" value="MMR_HSR1"/>
    <property type="match status" value="1"/>
</dbReference>
<feature type="region of interest" description="G1" evidence="7">
    <location>
        <begin position="17"/>
        <end position="24"/>
    </location>
</feature>
<keyword evidence="5 6" id="KW-0342">GTP-binding</keyword>
<dbReference type="Pfam" id="PF07650">
    <property type="entry name" value="KH_2"/>
    <property type="match status" value="1"/>
</dbReference>
<comment type="caution">
    <text evidence="11">The sequence shown here is derived from an EMBL/GenBank/DDBJ whole genome shotgun (WGS) entry which is preliminary data.</text>
</comment>
<dbReference type="PRINTS" id="PR00449">
    <property type="entry name" value="RASTRNSFRMNG"/>
</dbReference>
<dbReference type="GO" id="GO:0003924">
    <property type="term" value="F:GTPase activity"/>
    <property type="evidence" value="ECO:0007669"/>
    <property type="project" value="UniProtKB-UniRule"/>
</dbReference>
<dbReference type="CDD" id="cd04163">
    <property type="entry name" value="Era"/>
    <property type="match status" value="1"/>
</dbReference>
<dbReference type="GO" id="GO:0070181">
    <property type="term" value="F:small ribosomal subunit rRNA binding"/>
    <property type="evidence" value="ECO:0007669"/>
    <property type="project" value="UniProtKB-UniRule"/>
</dbReference>
<feature type="region of interest" description="G3" evidence="7">
    <location>
        <begin position="64"/>
        <end position="67"/>
    </location>
</feature>
<dbReference type="InterPro" id="IPR005662">
    <property type="entry name" value="GTPase_Era-like"/>
</dbReference>
<dbReference type="AlphaFoldDB" id="A0A9D1CFS5"/>
<evidence type="ECO:0000256" key="3">
    <source>
        <dbReference type="ARBA" id="ARBA00022741"/>
    </source>
</evidence>
<proteinExistence type="inferred from homology"/>
<reference evidence="11" key="1">
    <citation type="journal article" date="2020" name="ISME J.">
        <title>Gammaproteobacteria mediating utilization of methyl-, sulfur- and petroleum organic compounds in deep ocean hydrothermal plumes.</title>
        <authorList>
            <person name="Zhou Z."/>
            <person name="Liu Y."/>
            <person name="Pan J."/>
            <person name="Cron B.R."/>
            <person name="Toner B.M."/>
            <person name="Anantharaman K."/>
            <person name="Breier J.A."/>
            <person name="Dick G.J."/>
            <person name="Li M."/>
        </authorList>
    </citation>
    <scope>NUCLEOTIDE SEQUENCE</scope>
    <source>
        <strain evidence="11">SZUA-1501</strain>
    </source>
</reference>
<dbReference type="PROSITE" id="PS51713">
    <property type="entry name" value="G_ERA"/>
    <property type="match status" value="1"/>
</dbReference>
<organism evidence="11 12">
    <name type="scientific">Aquifex aeolicus</name>
    <dbReference type="NCBI Taxonomy" id="63363"/>
    <lineage>
        <taxon>Bacteria</taxon>
        <taxon>Pseudomonadati</taxon>
        <taxon>Aquificota</taxon>
        <taxon>Aquificia</taxon>
        <taxon>Aquificales</taxon>
        <taxon>Aquificaceae</taxon>
        <taxon>Aquifex</taxon>
    </lineage>
</organism>
<evidence type="ECO:0000256" key="5">
    <source>
        <dbReference type="ARBA" id="ARBA00023134"/>
    </source>
</evidence>
<dbReference type="InterPro" id="IPR004044">
    <property type="entry name" value="KH_dom_type_2"/>
</dbReference>
<dbReference type="GO" id="GO:0005886">
    <property type="term" value="C:plasma membrane"/>
    <property type="evidence" value="ECO:0007669"/>
    <property type="project" value="UniProtKB-SubCell"/>
</dbReference>
<comment type="similarity">
    <text evidence="1 6 7 8">Belongs to the TRAFAC class TrmE-Era-EngA-EngB-Septin-like GTPase superfamily. Era GTPase family.</text>
</comment>
<feature type="region of interest" description="G2" evidence="7">
    <location>
        <begin position="43"/>
        <end position="47"/>
    </location>
</feature>
<evidence type="ECO:0000313" key="11">
    <source>
        <dbReference type="EMBL" id="HIP98874.1"/>
    </source>
</evidence>
<feature type="region of interest" description="G5" evidence="7">
    <location>
        <begin position="157"/>
        <end position="159"/>
    </location>
</feature>
<comment type="subcellular location">
    <subcellularLocation>
        <location evidence="6">Cytoplasm</location>
    </subcellularLocation>
    <subcellularLocation>
        <location evidence="6">Cell membrane</location>
        <topology evidence="6">Peripheral membrane protein</topology>
    </subcellularLocation>
</comment>
<dbReference type="PANTHER" id="PTHR42698">
    <property type="entry name" value="GTPASE ERA"/>
    <property type="match status" value="1"/>
</dbReference>
<evidence type="ECO:0000256" key="1">
    <source>
        <dbReference type="ARBA" id="ARBA00007921"/>
    </source>
</evidence>
<feature type="binding site" evidence="6">
    <location>
        <begin position="17"/>
        <end position="24"/>
    </location>
    <ligand>
        <name>GTP</name>
        <dbReference type="ChEBI" id="CHEBI:37565"/>
    </ligand>
</feature>
<evidence type="ECO:0000256" key="8">
    <source>
        <dbReference type="RuleBase" id="RU003761"/>
    </source>
</evidence>
<dbReference type="GO" id="GO:0005829">
    <property type="term" value="C:cytosol"/>
    <property type="evidence" value="ECO:0007669"/>
    <property type="project" value="TreeGrafter"/>
</dbReference>
<evidence type="ECO:0000256" key="6">
    <source>
        <dbReference type="HAMAP-Rule" id="MF_00367"/>
    </source>
</evidence>
<dbReference type="InterPro" id="IPR030388">
    <property type="entry name" value="G_ERA_dom"/>
</dbReference>
<dbReference type="InterPro" id="IPR027417">
    <property type="entry name" value="P-loop_NTPase"/>
</dbReference>
<accession>A0A9D1CFS5</accession>
<keyword evidence="3 6" id="KW-0547">Nucleotide-binding</keyword>
<keyword evidence="6" id="KW-0699">rRNA-binding</keyword>
<dbReference type="GO" id="GO:0005525">
    <property type="term" value="F:GTP binding"/>
    <property type="evidence" value="ECO:0007669"/>
    <property type="project" value="UniProtKB-UniRule"/>
</dbReference>
<feature type="binding site" evidence="6">
    <location>
        <begin position="64"/>
        <end position="68"/>
    </location>
    <ligand>
        <name>GTP</name>
        <dbReference type="ChEBI" id="CHEBI:37565"/>
    </ligand>
</feature>
<name>A0A9D1CFS5_AQUAO</name>
<dbReference type="GO" id="GO:0000028">
    <property type="term" value="P:ribosomal small subunit assembly"/>
    <property type="evidence" value="ECO:0007669"/>
    <property type="project" value="TreeGrafter"/>
</dbReference>
<dbReference type="InterPro" id="IPR006073">
    <property type="entry name" value="GTP-bd"/>
</dbReference>
<dbReference type="Gene3D" id="3.40.50.300">
    <property type="entry name" value="P-loop containing nucleotide triphosphate hydrolases"/>
    <property type="match status" value="1"/>
</dbReference>
<evidence type="ECO:0000256" key="7">
    <source>
        <dbReference type="PROSITE-ProRule" id="PRU01050"/>
    </source>
</evidence>
<evidence type="ECO:0000256" key="2">
    <source>
        <dbReference type="ARBA" id="ARBA00020484"/>
    </source>
</evidence>
<keyword evidence="6" id="KW-0690">Ribosome biogenesis</keyword>
<dbReference type="SUPFAM" id="SSF54814">
    <property type="entry name" value="Prokaryotic type KH domain (KH-domain type II)"/>
    <property type="match status" value="1"/>
</dbReference>
<dbReference type="HAMAP" id="MF_00367">
    <property type="entry name" value="GTPase_Era"/>
    <property type="match status" value="1"/>
</dbReference>
<dbReference type="FunFam" id="3.40.50.300:FF:000094">
    <property type="entry name" value="GTPase Era"/>
    <property type="match status" value="1"/>
</dbReference>
<dbReference type="PROSITE" id="PS50823">
    <property type="entry name" value="KH_TYPE_2"/>
    <property type="match status" value="1"/>
</dbReference>
<comment type="subunit">
    <text evidence="6">Monomer.</text>
</comment>